<dbReference type="GO" id="GO:0043709">
    <property type="term" value="P:cell adhesion involved in single-species biofilm formation"/>
    <property type="evidence" value="ECO:0007669"/>
    <property type="project" value="TreeGrafter"/>
</dbReference>
<dbReference type="Pfam" id="PF00990">
    <property type="entry name" value="GGDEF"/>
    <property type="match status" value="1"/>
</dbReference>
<keyword evidence="6" id="KW-0548">Nucleotidyltransferase</keyword>
<dbReference type="InterPro" id="IPR003018">
    <property type="entry name" value="GAF"/>
</dbReference>
<dbReference type="PANTHER" id="PTHR45138">
    <property type="entry name" value="REGULATORY COMPONENTS OF SENSORY TRANSDUCTION SYSTEM"/>
    <property type="match status" value="1"/>
</dbReference>
<evidence type="ECO:0000256" key="1">
    <source>
        <dbReference type="ARBA" id="ARBA00012528"/>
    </source>
</evidence>
<dbReference type="InterPro" id="IPR043128">
    <property type="entry name" value="Rev_trsase/Diguanyl_cyclase"/>
</dbReference>
<proteinExistence type="predicted"/>
<feature type="compositionally biased region" description="Basic and acidic residues" evidence="4">
    <location>
        <begin position="1"/>
        <end position="11"/>
    </location>
</feature>
<dbReference type="InterPro" id="IPR029787">
    <property type="entry name" value="Nucleotide_cyclase"/>
</dbReference>
<feature type="domain" description="GGDEF" evidence="5">
    <location>
        <begin position="302"/>
        <end position="431"/>
    </location>
</feature>
<dbReference type="InterPro" id="IPR050469">
    <property type="entry name" value="Diguanylate_Cyclase"/>
</dbReference>
<evidence type="ECO:0000313" key="6">
    <source>
        <dbReference type="EMBL" id="XBH04690.1"/>
    </source>
</evidence>
<dbReference type="GO" id="GO:0005886">
    <property type="term" value="C:plasma membrane"/>
    <property type="evidence" value="ECO:0007669"/>
    <property type="project" value="TreeGrafter"/>
</dbReference>
<dbReference type="GO" id="GO:1902201">
    <property type="term" value="P:negative regulation of bacterial-type flagellum-dependent cell motility"/>
    <property type="evidence" value="ECO:0007669"/>
    <property type="project" value="TreeGrafter"/>
</dbReference>
<keyword evidence="6" id="KW-0808">Transferase</keyword>
<dbReference type="Gene3D" id="3.30.450.40">
    <property type="match status" value="1"/>
</dbReference>
<name>A0AAU7CHK1_9BACT</name>
<evidence type="ECO:0000256" key="2">
    <source>
        <dbReference type="ARBA" id="ARBA00034247"/>
    </source>
</evidence>
<dbReference type="EC" id="2.7.7.65" evidence="1"/>
<dbReference type="GO" id="GO:0052621">
    <property type="term" value="F:diguanylate cyclase activity"/>
    <property type="evidence" value="ECO:0007669"/>
    <property type="project" value="UniProtKB-EC"/>
</dbReference>
<dbReference type="AlphaFoldDB" id="A0AAU7CHK1"/>
<keyword evidence="3" id="KW-0175">Coiled coil</keyword>
<evidence type="ECO:0000256" key="3">
    <source>
        <dbReference type="SAM" id="Coils"/>
    </source>
</evidence>
<dbReference type="EMBL" id="CP155447">
    <property type="protein sequence ID" value="XBH04690.1"/>
    <property type="molecule type" value="Genomic_DNA"/>
</dbReference>
<dbReference type="SMART" id="SM00267">
    <property type="entry name" value="GGDEF"/>
    <property type="match status" value="1"/>
</dbReference>
<dbReference type="InterPro" id="IPR000160">
    <property type="entry name" value="GGDEF_dom"/>
</dbReference>
<dbReference type="PANTHER" id="PTHR45138:SF9">
    <property type="entry name" value="DIGUANYLATE CYCLASE DGCM-RELATED"/>
    <property type="match status" value="1"/>
</dbReference>
<comment type="catalytic activity">
    <reaction evidence="2">
        <text>2 GTP = 3',3'-c-di-GMP + 2 diphosphate</text>
        <dbReference type="Rhea" id="RHEA:24898"/>
        <dbReference type="ChEBI" id="CHEBI:33019"/>
        <dbReference type="ChEBI" id="CHEBI:37565"/>
        <dbReference type="ChEBI" id="CHEBI:58805"/>
        <dbReference type="EC" id="2.7.7.65"/>
    </reaction>
</comment>
<accession>A0AAU7CHK1</accession>
<evidence type="ECO:0000256" key="4">
    <source>
        <dbReference type="SAM" id="MobiDB-lite"/>
    </source>
</evidence>
<dbReference type="SMART" id="SM00065">
    <property type="entry name" value="GAF"/>
    <property type="match status" value="1"/>
</dbReference>
<gene>
    <name evidence="6" type="ORF">V5E97_01360</name>
</gene>
<protein>
    <recommendedName>
        <fullName evidence="1">diguanylate cyclase</fullName>
        <ecNumber evidence="1">2.7.7.65</ecNumber>
    </recommendedName>
</protein>
<feature type="coiled-coil region" evidence="3">
    <location>
        <begin position="230"/>
        <end position="274"/>
    </location>
</feature>
<organism evidence="6">
    <name type="scientific">Singulisphaera sp. Ch08</name>
    <dbReference type="NCBI Taxonomy" id="3120278"/>
    <lineage>
        <taxon>Bacteria</taxon>
        <taxon>Pseudomonadati</taxon>
        <taxon>Planctomycetota</taxon>
        <taxon>Planctomycetia</taxon>
        <taxon>Isosphaerales</taxon>
        <taxon>Isosphaeraceae</taxon>
        <taxon>Singulisphaera</taxon>
    </lineage>
</organism>
<feature type="region of interest" description="Disordered" evidence="4">
    <location>
        <begin position="1"/>
        <end position="39"/>
    </location>
</feature>
<dbReference type="NCBIfam" id="TIGR00254">
    <property type="entry name" value="GGDEF"/>
    <property type="match status" value="1"/>
</dbReference>
<dbReference type="Gene3D" id="3.30.70.270">
    <property type="match status" value="1"/>
</dbReference>
<dbReference type="SUPFAM" id="SSF55781">
    <property type="entry name" value="GAF domain-like"/>
    <property type="match status" value="1"/>
</dbReference>
<dbReference type="RefSeq" id="WP_406697482.1">
    <property type="nucleotide sequence ID" value="NZ_CP155447.1"/>
</dbReference>
<dbReference type="FunFam" id="3.30.70.270:FF:000001">
    <property type="entry name" value="Diguanylate cyclase domain protein"/>
    <property type="match status" value="1"/>
</dbReference>
<dbReference type="InterPro" id="IPR029016">
    <property type="entry name" value="GAF-like_dom_sf"/>
</dbReference>
<evidence type="ECO:0000259" key="5">
    <source>
        <dbReference type="PROSITE" id="PS50887"/>
    </source>
</evidence>
<reference evidence="6" key="1">
    <citation type="submission" date="2024-05" db="EMBL/GenBank/DDBJ databases">
        <title>Planctomycetes of the genus Singulisphaera possess chitinolytic capabilities.</title>
        <authorList>
            <person name="Ivanova A."/>
        </authorList>
    </citation>
    <scope>NUCLEOTIDE SEQUENCE</scope>
    <source>
        <strain evidence="6">Ch08T</strain>
    </source>
</reference>
<dbReference type="Pfam" id="PF13185">
    <property type="entry name" value="GAF_2"/>
    <property type="match status" value="1"/>
</dbReference>
<dbReference type="PROSITE" id="PS50887">
    <property type="entry name" value="GGDEF"/>
    <property type="match status" value="1"/>
</dbReference>
<dbReference type="SUPFAM" id="SSF55073">
    <property type="entry name" value="Nucleotide cyclase"/>
    <property type="match status" value="1"/>
</dbReference>
<dbReference type="CDD" id="cd01949">
    <property type="entry name" value="GGDEF"/>
    <property type="match status" value="1"/>
</dbReference>
<sequence length="440" mass="48047">MRRNGEKRLRAAESLNNLDTKLQDEAGTHEQTTGPRRGELKFIDRGGVATAGTAPETGSELGDEVAYLTKILAVQTEIGKVGLDIEKLVALVAERSQTLTNANGAIVGLMVGDEVVYHAGSGTAMDHLGTRLSIATSLSGFCIRTGKVLRSDETQTDPRVNQEVCRRIGLRSMIVVPLAHGGRVVGVLKVFSPLPSRFSDRDVRTLQLMAGLVGAAMGHAAEHNARLVLLEERTKAMEALRRSEEQLTKQLDLTRQLNRELERANAQLAEMARTDGLTGLWNRRHFDEALQEGCSFMSRYGEPVSVVMVDVDEFKSYNDTYGHQAGDEVLRTIAAVLKFSARRHDTVARFGGEEFALLLLGADISAAATLAERLRLALEAGPWANRPVTASFGVATAWPGSANPRELVKMADEALYLSKRQGRNRVTCYEKSAPEIEIKV</sequence>